<organism evidence="1 2">
    <name type="scientific">Leptonema illini</name>
    <dbReference type="NCBI Taxonomy" id="183"/>
    <lineage>
        <taxon>Bacteria</taxon>
        <taxon>Pseudomonadati</taxon>
        <taxon>Spirochaetota</taxon>
        <taxon>Spirochaetia</taxon>
        <taxon>Leptospirales</taxon>
        <taxon>Leptospiraceae</taxon>
        <taxon>Leptonema</taxon>
    </lineage>
</organism>
<evidence type="ECO:0000313" key="2">
    <source>
        <dbReference type="Proteomes" id="UP000460298"/>
    </source>
</evidence>
<proteinExistence type="predicted"/>
<dbReference type="AlphaFoldDB" id="A0A833H3P2"/>
<dbReference type="EMBL" id="WBUI01000003">
    <property type="protein sequence ID" value="KAB2934245.1"/>
    <property type="molecule type" value="Genomic_DNA"/>
</dbReference>
<accession>A0A833H3P2</accession>
<dbReference type="Proteomes" id="UP000460298">
    <property type="component" value="Unassembled WGS sequence"/>
</dbReference>
<reference evidence="1 2" key="1">
    <citation type="submission" date="2019-10" db="EMBL/GenBank/DDBJ databases">
        <title>Extracellular Electron Transfer in a Candidatus Methanoperedens spp. Enrichment Culture.</title>
        <authorList>
            <person name="Berger S."/>
            <person name="Rangel Shaw D."/>
            <person name="Berben T."/>
            <person name="In 'T Zandt M."/>
            <person name="Frank J."/>
            <person name="Reimann J."/>
            <person name="Jetten M.S.M."/>
            <person name="Welte C.U."/>
        </authorList>
    </citation>
    <scope>NUCLEOTIDE SEQUENCE [LARGE SCALE GENOMIC DNA]</scope>
    <source>
        <strain evidence="1">SB12</strain>
    </source>
</reference>
<protein>
    <submittedName>
        <fullName evidence="1">Uncharacterized protein</fullName>
    </submittedName>
</protein>
<evidence type="ECO:0000313" key="1">
    <source>
        <dbReference type="EMBL" id="KAB2934245.1"/>
    </source>
</evidence>
<sequence length="213" mass="24506">MSARERQRIFDLYRKQYAELNFERLELWKAVRQHIQPENVLYVGSSIHITPSFVFQNVTYVDPGTGARDFFQDLSAVKELIRSQAIYRSDPFVAFLPDDIRTCTQLRPDSYELVITGYSGAIGRYCWPYLRANGHYLSNNHEGDVVDLLMMPDAQYGGYFAKAHGKYAFHSTSDASSILPPPVSYKGHRTGQISYLENERYYLVKKRAGVARN</sequence>
<name>A0A833H3P2_9LEPT</name>
<gene>
    <name evidence="1" type="ORF">F9K24_04260</name>
</gene>
<comment type="caution">
    <text evidence="1">The sequence shown here is derived from an EMBL/GenBank/DDBJ whole genome shotgun (WGS) entry which is preliminary data.</text>
</comment>